<accession>A0A6J4LLE3</accession>
<dbReference type="EMBL" id="CADCUD010000104">
    <property type="protein sequence ID" value="CAA9334866.1"/>
    <property type="molecule type" value="Genomic_DNA"/>
</dbReference>
<dbReference type="InterPro" id="IPR050955">
    <property type="entry name" value="Plant_Biomass_Hydrol_Est"/>
</dbReference>
<sequence length="280" mass="29368">MADLWGTRRESRAASTVPRRYVLRAGLAVGIGTALSGCGTDEEGGDLEVPVASGGGYAQGRLRFRPGAGPVPVPGGPTGSITLHGSAGSPPALAYVPDPPRPARVVVFLHGAGGGAQDGLSRLRSYADDERLLLVAPQSGDRTWDVLTGGYGADVENIDRLLQHVAATYPVTAFTLAGFSDGASYALSLGISNGDVFDSVMAFSPGFQAALVSNGDARFFVSHGTQDQVLPIERCSRRIVPELERAGYDVTYEEFSGGHAMPEQTQQSAIAWLRALPRQN</sequence>
<dbReference type="InterPro" id="IPR029058">
    <property type="entry name" value="AB_hydrolase_fold"/>
</dbReference>
<keyword evidence="2" id="KW-0378">Hydrolase</keyword>
<keyword evidence="1" id="KW-0732">Signal</keyword>
<dbReference type="SUPFAM" id="SSF53474">
    <property type="entry name" value="alpha/beta-Hydrolases"/>
    <property type="match status" value="1"/>
</dbReference>
<dbReference type="PANTHER" id="PTHR43037:SF5">
    <property type="entry name" value="FERULOYL ESTERASE"/>
    <property type="match status" value="1"/>
</dbReference>
<protein>
    <submittedName>
        <fullName evidence="3">Serine esterase, putative</fullName>
    </submittedName>
</protein>
<evidence type="ECO:0000313" key="3">
    <source>
        <dbReference type="EMBL" id="CAA9334866.1"/>
    </source>
</evidence>
<dbReference type="GO" id="GO:0016787">
    <property type="term" value="F:hydrolase activity"/>
    <property type="evidence" value="ECO:0007669"/>
    <property type="project" value="UniProtKB-KW"/>
</dbReference>
<dbReference type="Pfam" id="PF00756">
    <property type="entry name" value="Esterase"/>
    <property type="match status" value="1"/>
</dbReference>
<name>A0A6J4LLE3_9ACTN</name>
<reference evidence="3" key="1">
    <citation type="submission" date="2020-02" db="EMBL/GenBank/DDBJ databases">
        <authorList>
            <person name="Meier V. D."/>
        </authorList>
    </citation>
    <scope>NUCLEOTIDE SEQUENCE</scope>
    <source>
        <strain evidence="3">AVDCRST_MAG46</strain>
    </source>
</reference>
<evidence type="ECO:0000256" key="1">
    <source>
        <dbReference type="ARBA" id="ARBA00022729"/>
    </source>
</evidence>
<organism evidence="3">
    <name type="scientific">uncultured Nocardioidaceae bacterium</name>
    <dbReference type="NCBI Taxonomy" id="253824"/>
    <lineage>
        <taxon>Bacteria</taxon>
        <taxon>Bacillati</taxon>
        <taxon>Actinomycetota</taxon>
        <taxon>Actinomycetes</taxon>
        <taxon>Propionibacteriales</taxon>
        <taxon>Nocardioidaceae</taxon>
        <taxon>environmental samples</taxon>
    </lineage>
</organism>
<evidence type="ECO:0000256" key="2">
    <source>
        <dbReference type="ARBA" id="ARBA00022801"/>
    </source>
</evidence>
<gene>
    <name evidence="3" type="ORF">AVDCRST_MAG46-1626</name>
</gene>
<dbReference type="AlphaFoldDB" id="A0A6J4LLE3"/>
<dbReference type="Gene3D" id="3.40.50.1820">
    <property type="entry name" value="alpha/beta hydrolase"/>
    <property type="match status" value="1"/>
</dbReference>
<proteinExistence type="predicted"/>
<dbReference type="PANTHER" id="PTHR43037">
    <property type="entry name" value="UNNAMED PRODUCT-RELATED"/>
    <property type="match status" value="1"/>
</dbReference>
<dbReference type="InterPro" id="IPR000801">
    <property type="entry name" value="Esterase-like"/>
</dbReference>